<dbReference type="STRING" id="2070753.A0A3A2ZUJ1"/>
<reference evidence="2" key="1">
    <citation type="submission" date="2017-02" db="EMBL/GenBank/DDBJ databases">
        <authorList>
            <person name="Tafer H."/>
            <person name="Lopandic K."/>
        </authorList>
    </citation>
    <scope>NUCLEOTIDE SEQUENCE [LARGE SCALE GENOMIC DNA]</scope>
    <source>
        <strain evidence="2">CBS 366.77</strain>
    </source>
</reference>
<dbReference type="Proteomes" id="UP000266188">
    <property type="component" value="Unassembled WGS sequence"/>
</dbReference>
<name>A0A3A2ZUJ1_9EURO</name>
<dbReference type="EMBL" id="MVGC01000014">
    <property type="protein sequence ID" value="RJE26839.1"/>
    <property type="molecule type" value="Genomic_DNA"/>
</dbReference>
<organism evidence="1 2">
    <name type="scientific">Aspergillus sclerotialis</name>
    <dbReference type="NCBI Taxonomy" id="2070753"/>
    <lineage>
        <taxon>Eukaryota</taxon>
        <taxon>Fungi</taxon>
        <taxon>Dikarya</taxon>
        <taxon>Ascomycota</taxon>
        <taxon>Pezizomycotina</taxon>
        <taxon>Eurotiomycetes</taxon>
        <taxon>Eurotiomycetidae</taxon>
        <taxon>Eurotiales</taxon>
        <taxon>Aspergillaceae</taxon>
        <taxon>Aspergillus</taxon>
        <taxon>Aspergillus subgen. Polypaecilum</taxon>
    </lineage>
</organism>
<keyword evidence="2" id="KW-1185">Reference proteome</keyword>
<gene>
    <name evidence="1" type="ORF">PHISCL_00864</name>
</gene>
<accession>A0A3A2ZUJ1</accession>
<proteinExistence type="predicted"/>
<dbReference type="AlphaFoldDB" id="A0A3A2ZUJ1"/>
<evidence type="ECO:0000313" key="1">
    <source>
        <dbReference type="EMBL" id="RJE26839.1"/>
    </source>
</evidence>
<evidence type="ECO:0000313" key="2">
    <source>
        <dbReference type="Proteomes" id="UP000266188"/>
    </source>
</evidence>
<dbReference type="OrthoDB" id="3678990at2759"/>
<sequence>MPDIKFIFSQYELLTRTAEYMSTLDLFHTALTCHELYASILKSPQVFNNLKRLAICDGHGLKRRQGPDHWNLRKGFRNSVNPRTGGPQNEEEIEVRLFHLKCDVFNALPCMKCGVNVCEECRYVPRVRNSDNEGYEAREILYYDDADQNSYLVCYCAACDEKIEKSLPLRLSPFCDCNQYTRWICYPCRKKEDDESREYYVTRTRIYFGGDDDYDSDGIYIMDHQFNLAVCMPLHSFSSVTIGKLTWKPPGLHSFGVHVVRELRGMAMFDVLYV</sequence>
<protein>
    <submittedName>
        <fullName evidence="1">Uncharacterized protein</fullName>
    </submittedName>
</protein>
<comment type="caution">
    <text evidence="1">The sequence shown here is derived from an EMBL/GenBank/DDBJ whole genome shotgun (WGS) entry which is preliminary data.</text>
</comment>